<dbReference type="InterPro" id="IPR032858">
    <property type="entry name" value="CcoP_N"/>
</dbReference>
<evidence type="ECO:0000313" key="8">
    <source>
        <dbReference type="Proteomes" id="UP000253426"/>
    </source>
</evidence>
<keyword evidence="5" id="KW-0812">Transmembrane</keyword>
<dbReference type="SUPFAM" id="SSF46626">
    <property type="entry name" value="Cytochrome c"/>
    <property type="match status" value="1"/>
</dbReference>
<keyword evidence="1 4" id="KW-0349">Heme</keyword>
<evidence type="ECO:0000256" key="2">
    <source>
        <dbReference type="ARBA" id="ARBA00022723"/>
    </source>
</evidence>
<dbReference type="PROSITE" id="PS51007">
    <property type="entry name" value="CYTC"/>
    <property type="match status" value="1"/>
</dbReference>
<dbReference type="Proteomes" id="UP000253426">
    <property type="component" value="Unassembled WGS sequence"/>
</dbReference>
<evidence type="ECO:0000313" key="7">
    <source>
        <dbReference type="EMBL" id="RBP46464.1"/>
    </source>
</evidence>
<keyword evidence="8" id="KW-1185">Reference proteome</keyword>
<sequence>MSDESKPTNPGEPELRPHEYDGIQEYDQKLPNWWLFTFYIAILWMIIHWLAYYQFHLIPTDEEKIGRAIQKIENQRAEQLRNIDDTRLWTMSQDPAVISAGEATYKATCVACHGPDLMGKKSNPLLPGLALADNAWKHGHTPTDVLKIVRRGSPDVTKGMPPWEPQLGTQRVVEVVAYIMSHHKEGEAHTEEVN</sequence>
<feature type="transmembrane region" description="Helical" evidence="5">
    <location>
        <begin position="33"/>
        <end position="55"/>
    </location>
</feature>
<dbReference type="PANTHER" id="PTHR33751:SF1">
    <property type="entry name" value="CBB3-TYPE CYTOCHROME C OXIDASE SUBUNIT FIXP"/>
    <property type="match status" value="1"/>
</dbReference>
<reference evidence="7 8" key="1">
    <citation type="submission" date="2018-06" db="EMBL/GenBank/DDBJ databases">
        <title>Genomic Encyclopedia of Type Strains, Phase IV (KMG-IV): sequencing the most valuable type-strain genomes for metagenomic binning, comparative biology and taxonomic classification.</title>
        <authorList>
            <person name="Goeker M."/>
        </authorList>
    </citation>
    <scope>NUCLEOTIDE SEQUENCE [LARGE SCALE GENOMIC DNA]</scope>
    <source>
        <strain evidence="7 8">DSM 25532</strain>
    </source>
</reference>
<dbReference type="InterPro" id="IPR038414">
    <property type="entry name" value="CcoP_N_sf"/>
</dbReference>
<keyword evidence="5" id="KW-0472">Membrane</keyword>
<dbReference type="AlphaFoldDB" id="A0A366HU77"/>
<feature type="domain" description="Cytochrome c" evidence="6">
    <location>
        <begin position="96"/>
        <end position="183"/>
    </location>
</feature>
<name>A0A366HU77_9BACT</name>
<comment type="caution">
    <text evidence="7">The sequence shown here is derived from an EMBL/GenBank/DDBJ whole genome shotgun (WGS) entry which is preliminary data.</text>
</comment>
<accession>A0A366HU77</accession>
<keyword evidence="5" id="KW-1133">Transmembrane helix</keyword>
<keyword evidence="2 4" id="KW-0479">Metal-binding</keyword>
<gene>
    <name evidence="7" type="ORF">DES53_102855</name>
</gene>
<keyword evidence="3 4" id="KW-0408">Iron</keyword>
<evidence type="ECO:0000256" key="4">
    <source>
        <dbReference type="PROSITE-ProRule" id="PRU00433"/>
    </source>
</evidence>
<evidence type="ECO:0000259" key="6">
    <source>
        <dbReference type="PROSITE" id="PS51007"/>
    </source>
</evidence>
<dbReference type="Gene3D" id="1.10.760.10">
    <property type="entry name" value="Cytochrome c-like domain"/>
    <property type="match status" value="1"/>
</dbReference>
<dbReference type="EMBL" id="QNRR01000002">
    <property type="protein sequence ID" value="RBP46464.1"/>
    <property type="molecule type" value="Genomic_DNA"/>
</dbReference>
<evidence type="ECO:0000256" key="3">
    <source>
        <dbReference type="ARBA" id="ARBA00023004"/>
    </source>
</evidence>
<dbReference type="InterPro" id="IPR009056">
    <property type="entry name" value="Cyt_c-like_dom"/>
</dbReference>
<dbReference type="Gene3D" id="6.10.280.130">
    <property type="match status" value="1"/>
</dbReference>
<dbReference type="Pfam" id="PF14715">
    <property type="entry name" value="FixP_N"/>
    <property type="match status" value="1"/>
</dbReference>
<dbReference type="GO" id="GO:0009055">
    <property type="term" value="F:electron transfer activity"/>
    <property type="evidence" value="ECO:0007669"/>
    <property type="project" value="InterPro"/>
</dbReference>
<organism evidence="7 8">
    <name type="scientific">Roseimicrobium gellanilyticum</name>
    <dbReference type="NCBI Taxonomy" id="748857"/>
    <lineage>
        <taxon>Bacteria</taxon>
        <taxon>Pseudomonadati</taxon>
        <taxon>Verrucomicrobiota</taxon>
        <taxon>Verrucomicrobiia</taxon>
        <taxon>Verrucomicrobiales</taxon>
        <taxon>Verrucomicrobiaceae</taxon>
        <taxon>Roseimicrobium</taxon>
    </lineage>
</organism>
<dbReference type="InterPro" id="IPR050597">
    <property type="entry name" value="Cytochrome_c_Oxidase_Subunit"/>
</dbReference>
<protein>
    <submittedName>
        <fullName evidence="7">Cytochrome c oxidase cbb3-type subunit 3</fullName>
    </submittedName>
</protein>
<dbReference type="PANTHER" id="PTHR33751">
    <property type="entry name" value="CBB3-TYPE CYTOCHROME C OXIDASE SUBUNIT FIXP"/>
    <property type="match status" value="1"/>
</dbReference>
<evidence type="ECO:0000256" key="1">
    <source>
        <dbReference type="ARBA" id="ARBA00022617"/>
    </source>
</evidence>
<dbReference type="Pfam" id="PF13442">
    <property type="entry name" value="Cytochrome_CBB3"/>
    <property type="match status" value="1"/>
</dbReference>
<dbReference type="GO" id="GO:0020037">
    <property type="term" value="F:heme binding"/>
    <property type="evidence" value="ECO:0007669"/>
    <property type="project" value="InterPro"/>
</dbReference>
<dbReference type="InterPro" id="IPR036909">
    <property type="entry name" value="Cyt_c-like_dom_sf"/>
</dbReference>
<proteinExistence type="predicted"/>
<evidence type="ECO:0000256" key="5">
    <source>
        <dbReference type="SAM" id="Phobius"/>
    </source>
</evidence>
<dbReference type="GO" id="GO:0046872">
    <property type="term" value="F:metal ion binding"/>
    <property type="evidence" value="ECO:0007669"/>
    <property type="project" value="UniProtKB-KW"/>
</dbReference>
<dbReference type="RefSeq" id="WP_170156979.1">
    <property type="nucleotide sequence ID" value="NZ_QNRR01000002.1"/>
</dbReference>